<name>A0A944CGS5_9HYPH</name>
<dbReference type="SUPFAM" id="SSF64438">
    <property type="entry name" value="CNF1/YfiH-like putative cysteine hydrolases"/>
    <property type="match status" value="1"/>
</dbReference>
<dbReference type="PANTHER" id="PTHR35147">
    <property type="entry name" value="CHEMORECEPTOR GLUTAMINE DEAMIDASE CHED-RELATED"/>
    <property type="match status" value="1"/>
</dbReference>
<comment type="catalytic activity">
    <reaction evidence="3">
        <text>L-glutaminyl-[protein] + H2O = L-glutamyl-[protein] + NH4(+)</text>
        <dbReference type="Rhea" id="RHEA:16441"/>
        <dbReference type="Rhea" id="RHEA-COMP:10207"/>
        <dbReference type="Rhea" id="RHEA-COMP:10208"/>
        <dbReference type="ChEBI" id="CHEBI:15377"/>
        <dbReference type="ChEBI" id="CHEBI:28938"/>
        <dbReference type="ChEBI" id="CHEBI:29973"/>
        <dbReference type="ChEBI" id="CHEBI:30011"/>
        <dbReference type="EC" id="3.5.1.44"/>
    </reaction>
</comment>
<dbReference type="GO" id="GO:0006935">
    <property type="term" value="P:chemotaxis"/>
    <property type="evidence" value="ECO:0007669"/>
    <property type="project" value="UniProtKB-UniRule"/>
</dbReference>
<evidence type="ECO:0000256" key="3">
    <source>
        <dbReference type="HAMAP-Rule" id="MF_01440"/>
    </source>
</evidence>
<feature type="region of interest" description="Disordered" evidence="4">
    <location>
        <begin position="7"/>
        <end position="31"/>
    </location>
</feature>
<dbReference type="CDD" id="cd16352">
    <property type="entry name" value="CheD"/>
    <property type="match status" value="1"/>
</dbReference>
<dbReference type="AlphaFoldDB" id="A0A944CGS5"/>
<dbReference type="InterPro" id="IPR011324">
    <property type="entry name" value="Cytotoxic_necrot_fac-like_cat"/>
</dbReference>
<gene>
    <name evidence="3" type="primary">cheD</name>
    <name evidence="5" type="ORF">DYI23_19115</name>
</gene>
<keyword evidence="1 3" id="KW-0145">Chemotaxis</keyword>
<proteinExistence type="inferred from homology"/>
<evidence type="ECO:0000256" key="1">
    <source>
        <dbReference type="ARBA" id="ARBA00022500"/>
    </source>
</evidence>
<dbReference type="PANTHER" id="PTHR35147:SF2">
    <property type="entry name" value="CHEMORECEPTOR GLUTAMINE DEAMIDASE CHED-RELATED"/>
    <property type="match status" value="1"/>
</dbReference>
<evidence type="ECO:0000256" key="4">
    <source>
        <dbReference type="SAM" id="MobiDB-lite"/>
    </source>
</evidence>
<dbReference type="EMBL" id="QTKU01000005">
    <property type="protein sequence ID" value="MBS8262347.1"/>
    <property type="molecule type" value="Genomic_DNA"/>
</dbReference>
<dbReference type="GO" id="GO:0050568">
    <property type="term" value="F:protein-glutamine glutaminase activity"/>
    <property type="evidence" value="ECO:0007669"/>
    <property type="project" value="UniProtKB-UniRule"/>
</dbReference>
<evidence type="ECO:0000256" key="2">
    <source>
        <dbReference type="ARBA" id="ARBA00022801"/>
    </source>
</evidence>
<evidence type="ECO:0000313" key="5">
    <source>
        <dbReference type="EMBL" id="MBS8262347.1"/>
    </source>
</evidence>
<reference evidence="5" key="2">
    <citation type="journal article" date="2021" name="Microorganisms">
        <title>Bacterial Dimethylsulfoniopropionate Biosynthesis in the East China Sea.</title>
        <authorList>
            <person name="Liu J."/>
            <person name="Zhang Y."/>
            <person name="Liu J."/>
            <person name="Zhong H."/>
            <person name="Williams B.T."/>
            <person name="Zheng Y."/>
            <person name="Curson A.R.J."/>
            <person name="Sun C."/>
            <person name="Sun H."/>
            <person name="Song D."/>
            <person name="Wagner Mackenzie B."/>
            <person name="Bermejo Martinez A."/>
            <person name="Todd J.D."/>
            <person name="Zhang X.H."/>
        </authorList>
    </citation>
    <scope>NUCLEOTIDE SEQUENCE</scope>
    <source>
        <strain evidence="5">AESS21</strain>
    </source>
</reference>
<dbReference type="EC" id="3.5.1.44" evidence="3"/>
<comment type="similarity">
    <text evidence="3">Belongs to the CheD family.</text>
</comment>
<dbReference type="Gene3D" id="3.30.1330.200">
    <property type="match status" value="1"/>
</dbReference>
<dbReference type="Pfam" id="PF03975">
    <property type="entry name" value="CheD"/>
    <property type="match status" value="1"/>
</dbReference>
<sequence length="236" mass="25524">MALYRALGNDSGATGPADPDGQNHLSKGPPVRTAASLARSGQRFPADAQIEQTALYHKVRVLPGDTRTVSEPEQTLVTILGSCISACIRNPRTGFGGMNHFMLPQSDTGQWNGASAALRYGNFAMEALINMVLQSGCSRQELEIKIFGGANLGFHSARVGTKNVDFVRQYLRTEGLAVSASDVGGNHGRRIYYRPSTGVVRQLYIRTNQEARVASEELNYAETLKTETASGSIELF</sequence>
<comment type="caution">
    <text evidence="5">The sequence shown here is derived from an EMBL/GenBank/DDBJ whole genome shotgun (WGS) entry which is preliminary data.</text>
</comment>
<evidence type="ECO:0000313" key="6">
    <source>
        <dbReference type="Proteomes" id="UP000705379"/>
    </source>
</evidence>
<dbReference type="InterPro" id="IPR038592">
    <property type="entry name" value="CheD-like_sf"/>
</dbReference>
<organism evidence="5 6">
    <name type="scientific">Roseibium polysiphoniae</name>
    <dbReference type="NCBI Taxonomy" id="2571221"/>
    <lineage>
        <taxon>Bacteria</taxon>
        <taxon>Pseudomonadati</taxon>
        <taxon>Pseudomonadota</taxon>
        <taxon>Alphaproteobacteria</taxon>
        <taxon>Hyphomicrobiales</taxon>
        <taxon>Stappiaceae</taxon>
        <taxon>Roseibium</taxon>
    </lineage>
</organism>
<protein>
    <recommendedName>
        <fullName evidence="3">Probable chemoreceptor glutamine deamidase CheD</fullName>
        <ecNumber evidence="3">3.5.1.44</ecNumber>
    </recommendedName>
</protein>
<accession>A0A944CGS5</accession>
<keyword evidence="2 3" id="KW-0378">Hydrolase</keyword>
<reference evidence="5" key="1">
    <citation type="submission" date="2018-08" db="EMBL/GenBank/DDBJ databases">
        <authorList>
            <person name="Jin W."/>
            <person name="Wang H."/>
            <person name="Yang Y."/>
            <person name="Li M."/>
            <person name="Liu J."/>
        </authorList>
    </citation>
    <scope>NUCLEOTIDE SEQUENCE</scope>
    <source>
        <strain evidence="5">AESS21</strain>
    </source>
</reference>
<dbReference type="HAMAP" id="MF_01440">
    <property type="entry name" value="CheD"/>
    <property type="match status" value="1"/>
</dbReference>
<dbReference type="Proteomes" id="UP000705379">
    <property type="component" value="Unassembled WGS sequence"/>
</dbReference>
<dbReference type="InterPro" id="IPR005659">
    <property type="entry name" value="Chemorcpt_Glu_NH3ase_CheD"/>
</dbReference>
<comment type="function">
    <text evidence="3">Probably deamidates glutamine residues to glutamate on methyl-accepting chemotaxis receptors (MCPs), playing an important role in chemotaxis.</text>
</comment>